<keyword evidence="3" id="KW-0472">Membrane</keyword>
<dbReference type="GO" id="GO:0009897">
    <property type="term" value="C:external side of plasma membrane"/>
    <property type="evidence" value="ECO:0007669"/>
    <property type="project" value="TreeGrafter"/>
</dbReference>
<organism evidence="7">
    <name type="scientific">Gongylonema pulchrum</name>
    <dbReference type="NCBI Taxonomy" id="637853"/>
    <lineage>
        <taxon>Eukaryota</taxon>
        <taxon>Metazoa</taxon>
        <taxon>Ecdysozoa</taxon>
        <taxon>Nematoda</taxon>
        <taxon>Chromadorea</taxon>
        <taxon>Rhabditida</taxon>
        <taxon>Spirurina</taxon>
        <taxon>Spiruromorpha</taxon>
        <taxon>Spiruroidea</taxon>
        <taxon>Gongylonematidae</taxon>
        <taxon>Gongylonema</taxon>
    </lineage>
</organism>
<feature type="domain" description="Integrin alpha third immunoglobulin-like" evidence="6">
    <location>
        <begin position="137"/>
        <end position="192"/>
    </location>
</feature>
<dbReference type="AlphaFoldDB" id="A0A183ESW3"/>
<evidence type="ECO:0000259" key="5">
    <source>
        <dbReference type="Pfam" id="PF20805"/>
    </source>
</evidence>
<evidence type="ECO:0000256" key="4">
    <source>
        <dbReference type="ARBA" id="ARBA00023180"/>
    </source>
</evidence>
<dbReference type="InterPro" id="IPR048286">
    <property type="entry name" value="Integrin_alpha_Ig-like_3"/>
</dbReference>
<dbReference type="PANTHER" id="PTHR23220">
    <property type="entry name" value="INTEGRIN ALPHA"/>
    <property type="match status" value="1"/>
</dbReference>
<dbReference type="Gene3D" id="2.60.40.1510">
    <property type="entry name" value="ntegrin, alpha v. Chain A, domain 3"/>
    <property type="match status" value="1"/>
</dbReference>
<comment type="subcellular location">
    <subcellularLocation>
        <location evidence="1">Membrane</location>
        <topology evidence="1">Single-pass type I membrane protein</topology>
    </subcellularLocation>
</comment>
<dbReference type="GO" id="GO:0098609">
    <property type="term" value="P:cell-cell adhesion"/>
    <property type="evidence" value="ECO:0007669"/>
    <property type="project" value="TreeGrafter"/>
</dbReference>
<dbReference type="SUPFAM" id="SSF69179">
    <property type="entry name" value="Integrin domains"/>
    <property type="match status" value="2"/>
</dbReference>
<proteinExistence type="predicted"/>
<dbReference type="PANTHER" id="PTHR23220:SF122">
    <property type="entry name" value="INTEGRIN ALPHA-PS1"/>
    <property type="match status" value="1"/>
</dbReference>
<dbReference type="Pfam" id="PF20805">
    <property type="entry name" value="Integrin_A_Ig_2"/>
    <property type="match status" value="1"/>
</dbReference>
<keyword evidence="4" id="KW-0325">Glycoprotein</keyword>
<evidence type="ECO:0000313" key="7">
    <source>
        <dbReference type="WBParaSite" id="GPUH_0002408401-mRNA-1"/>
    </source>
</evidence>
<evidence type="ECO:0000256" key="1">
    <source>
        <dbReference type="ARBA" id="ARBA00004479"/>
    </source>
</evidence>
<reference evidence="7" key="1">
    <citation type="submission" date="2016-06" db="UniProtKB">
        <authorList>
            <consortium name="WormBaseParasite"/>
        </authorList>
    </citation>
    <scope>IDENTIFICATION</scope>
</reference>
<protein>
    <submittedName>
        <fullName evidence="7">Integrin_alpha2 domain-containing protein</fullName>
    </submittedName>
</protein>
<feature type="domain" description="Integrin alpha second immunoglobulin-like" evidence="5">
    <location>
        <begin position="13"/>
        <end position="131"/>
    </location>
</feature>
<dbReference type="InterPro" id="IPR048285">
    <property type="entry name" value="Integrin_alpha_Ig-like_2"/>
</dbReference>
<dbReference type="GO" id="GO:0033627">
    <property type="term" value="P:cell adhesion mediated by integrin"/>
    <property type="evidence" value="ECO:0007669"/>
    <property type="project" value="TreeGrafter"/>
</dbReference>
<dbReference type="GO" id="GO:0007160">
    <property type="term" value="P:cell-matrix adhesion"/>
    <property type="evidence" value="ECO:0007669"/>
    <property type="project" value="TreeGrafter"/>
</dbReference>
<evidence type="ECO:0000256" key="3">
    <source>
        <dbReference type="ARBA" id="ARBA00023136"/>
    </source>
</evidence>
<dbReference type="GO" id="GO:0008305">
    <property type="term" value="C:integrin complex"/>
    <property type="evidence" value="ECO:0007669"/>
    <property type="project" value="TreeGrafter"/>
</dbReference>
<evidence type="ECO:0000256" key="2">
    <source>
        <dbReference type="ARBA" id="ARBA00023037"/>
    </source>
</evidence>
<dbReference type="WBParaSite" id="GPUH_0002408401-mRNA-1">
    <property type="protein sequence ID" value="GPUH_0002408401-mRNA-1"/>
    <property type="gene ID" value="GPUH_0002408401"/>
</dbReference>
<keyword evidence="2" id="KW-0401">Integrin</keyword>
<dbReference type="Gene3D" id="2.60.40.1530">
    <property type="entry name" value="ntegrin, alpha v. Chain A, domain 4"/>
    <property type="match status" value="1"/>
</dbReference>
<dbReference type="InterPro" id="IPR032695">
    <property type="entry name" value="Integrin_dom_sf"/>
</dbReference>
<sequence>LPIFRQEEDGTYVTQVGEKAAIDISFVVTNNGERAYEAMLFIEYNSDELDVPVLSKKAGPVNINSFEGNTAVISLGNPMEPNKQLKFELSFKLARGRTEGLGKPLTFRAHVNSTSDETNLADNSWEAVVRVIKRAELELSAISEPAIVRYGGEMKGESEMEFDIDIGPLVVHKYTVTNKGPWSVSNVTVQVCIVRSSPILVVYIIRK</sequence>
<evidence type="ECO:0000259" key="6">
    <source>
        <dbReference type="Pfam" id="PF20806"/>
    </source>
</evidence>
<dbReference type="GO" id="GO:0007229">
    <property type="term" value="P:integrin-mediated signaling pathway"/>
    <property type="evidence" value="ECO:0007669"/>
    <property type="project" value="UniProtKB-KW"/>
</dbReference>
<accession>A0A183ESW3</accession>
<dbReference type="Pfam" id="PF20806">
    <property type="entry name" value="Integrin_A_Ig_3"/>
    <property type="match status" value="1"/>
</dbReference>
<name>A0A183ESW3_9BILA</name>
<dbReference type="GO" id="GO:0005178">
    <property type="term" value="F:integrin binding"/>
    <property type="evidence" value="ECO:0007669"/>
    <property type="project" value="TreeGrafter"/>
</dbReference>